<accession>A0A229SM20</accession>
<evidence type="ECO:0000256" key="1">
    <source>
        <dbReference type="SAM" id="MobiDB-lite"/>
    </source>
</evidence>
<dbReference type="EMBL" id="NMUL01000074">
    <property type="protein sequence ID" value="OXM59759.1"/>
    <property type="molecule type" value="Genomic_DNA"/>
</dbReference>
<feature type="region of interest" description="Disordered" evidence="1">
    <location>
        <begin position="1"/>
        <end position="24"/>
    </location>
</feature>
<proteinExistence type="predicted"/>
<reference evidence="3" key="1">
    <citation type="submission" date="2017-07" db="EMBL/GenBank/DDBJ databases">
        <title>Comparative genome mining reveals phylogenetic distribution patterns of secondary metabolites in Amycolatopsis.</title>
        <authorList>
            <person name="Adamek M."/>
            <person name="Alanjary M."/>
            <person name="Sales-Ortells H."/>
            <person name="Goodfellow M."/>
            <person name="Bull A.T."/>
            <person name="Kalinowski J."/>
            <person name="Ziemert N."/>
        </authorList>
    </citation>
    <scope>NUCLEOTIDE SEQUENCE [LARGE SCALE GENOMIC DNA]</scope>
    <source>
        <strain evidence="3">H5</strain>
    </source>
</reference>
<sequence>MAADLTSGDQNRIRNAVTVSPDQQMDPATITELNAVRVTFEVATFKPTGDTTATVKADVAGTAPWLVTLVLTDGKWKVSTTEPAS</sequence>
<evidence type="ECO:0000313" key="3">
    <source>
        <dbReference type="Proteomes" id="UP000215199"/>
    </source>
</evidence>
<dbReference type="AlphaFoldDB" id="A0A229SM20"/>
<evidence type="ECO:0000313" key="2">
    <source>
        <dbReference type="EMBL" id="OXM59759.1"/>
    </source>
</evidence>
<dbReference type="Proteomes" id="UP000215199">
    <property type="component" value="Unassembled WGS sequence"/>
</dbReference>
<keyword evidence="3" id="KW-1185">Reference proteome</keyword>
<organism evidence="2 3">
    <name type="scientific">Amycolatopsis vastitatis</name>
    <dbReference type="NCBI Taxonomy" id="1905142"/>
    <lineage>
        <taxon>Bacteria</taxon>
        <taxon>Bacillati</taxon>
        <taxon>Actinomycetota</taxon>
        <taxon>Actinomycetes</taxon>
        <taxon>Pseudonocardiales</taxon>
        <taxon>Pseudonocardiaceae</taxon>
        <taxon>Amycolatopsis</taxon>
    </lineage>
</organism>
<protein>
    <submittedName>
        <fullName evidence="2">Uncharacterized protein</fullName>
    </submittedName>
</protein>
<comment type="caution">
    <text evidence="2">The sequence shown here is derived from an EMBL/GenBank/DDBJ whole genome shotgun (WGS) entry which is preliminary data.</text>
</comment>
<name>A0A229SM20_9PSEU</name>
<gene>
    <name evidence="2" type="ORF">CF165_45990</name>
</gene>